<name>A0ACC1D4H8_9NEOP</name>
<protein>
    <submittedName>
        <fullName evidence="1">Uncharacterized protein</fullName>
    </submittedName>
</protein>
<sequence>MFTNLCYTKYIIQVPYGMSSRGFSSKITRHLNMEAKYILVALMLCQSMALSHILTKAHVELSLPACMKSLASTVMKELCPIYSELSSELYSDTSLAPREQLELRERMLKRCCSMPCTLTDLIYMC</sequence>
<reference evidence="1 2" key="1">
    <citation type="journal article" date="2021" name="Front. Genet.">
        <title>Chromosome-Level Genome Assembly Reveals Significant Gene Expansion in the Toll and IMD Signaling Pathways of Dendrolimus kikuchii.</title>
        <authorList>
            <person name="Zhou J."/>
            <person name="Wu P."/>
            <person name="Xiong Z."/>
            <person name="Liu N."/>
            <person name="Zhao N."/>
            <person name="Ji M."/>
            <person name="Qiu Y."/>
            <person name="Yang B."/>
        </authorList>
    </citation>
    <scope>NUCLEOTIDE SEQUENCE [LARGE SCALE GENOMIC DNA]</scope>
    <source>
        <strain evidence="1">Ann1</strain>
    </source>
</reference>
<dbReference type="Proteomes" id="UP000824533">
    <property type="component" value="Linkage Group LG10"/>
</dbReference>
<evidence type="ECO:0000313" key="2">
    <source>
        <dbReference type="Proteomes" id="UP000824533"/>
    </source>
</evidence>
<organism evidence="1 2">
    <name type="scientific">Dendrolimus kikuchii</name>
    <dbReference type="NCBI Taxonomy" id="765133"/>
    <lineage>
        <taxon>Eukaryota</taxon>
        <taxon>Metazoa</taxon>
        <taxon>Ecdysozoa</taxon>
        <taxon>Arthropoda</taxon>
        <taxon>Hexapoda</taxon>
        <taxon>Insecta</taxon>
        <taxon>Pterygota</taxon>
        <taxon>Neoptera</taxon>
        <taxon>Endopterygota</taxon>
        <taxon>Lepidoptera</taxon>
        <taxon>Glossata</taxon>
        <taxon>Ditrysia</taxon>
        <taxon>Bombycoidea</taxon>
        <taxon>Lasiocampidae</taxon>
        <taxon>Dendrolimus</taxon>
    </lineage>
</organism>
<gene>
    <name evidence="1" type="ORF">K1T71_006245</name>
</gene>
<accession>A0ACC1D4H8</accession>
<evidence type="ECO:0000313" key="1">
    <source>
        <dbReference type="EMBL" id="KAJ0178422.1"/>
    </source>
</evidence>
<proteinExistence type="predicted"/>
<dbReference type="EMBL" id="CM034396">
    <property type="protein sequence ID" value="KAJ0178422.1"/>
    <property type="molecule type" value="Genomic_DNA"/>
</dbReference>
<keyword evidence="2" id="KW-1185">Reference proteome</keyword>
<comment type="caution">
    <text evidence="1">The sequence shown here is derived from an EMBL/GenBank/DDBJ whole genome shotgun (WGS) entry which is preliminary data.</text>
</comment>